<feature type="repeat" description="ANK" evidence="4">
    <location>
        <begin position="268"/>
        <end position="290"/>
    </location>
</feature>
<comment type="similarity">
    <text evidence="3">Belongs to the SOWAH family.</text>
</comment>
<feature type="region of interest" description="Disordered" evidence="5">
    <location>
        <begin position="384"/>
        <end position="432"/>
    </location>
</feature>
<dbReference type="Proteomes" id="UP000515154">
    <property type="component" value="Linkage group LG1"/>
</dbReference>
<evidence type="ECO:0000256" key="1">
    <source>
        <dbReference type="ARBA" id="ARBA00022737"/>
    </source>
</evidence>
<dbReference type="RefSeq" id="XP_036359360.1">
    <property type="nucleotide sequence ID" value="XM_036503467.1"/>
</dbReference>
<name>A0A7E6EWN2_9MOLL</name>
<evidence type="ECO:0000256" key="2">
    <source>
        <dbReference type="ARBA" id="ARBA00023043"/>
    </source>
</evidence>
<dbReference type="Pfam" id="PF25877">
    <property type="entry name" value="WHD_SOWAH"/>
    <property type="match status" value="1"/>
</dbReference>
<evidence type="ECO:0000313" key="7">
    <source>
        <dbReference type="Proteomes" id="UP000515154"/>
    </source>
</evidence>
<dbReference type="SUPFAM" id="SSF48403">
    <property type="entry name" value="Ankyrin repeat"/>
    <property type="match status" value="1"/>
</dbReference>
<proteinExistence type="inferred from homology"/>
<organism evidence="7 8">
    <name type="scientific">Octopus sinensis</name>
    <name type="common">East Asian common octopus</name>
    <dbReference type="NCBI Taxonomy" id="2607531"/>
    <lineage>
        <taxon>Eukaryota</taxon>
        <taxon>Metazoa</taxon>
        <taxon>Spiralia</taxon>
        <taxon>Lophotrochozoa</taxon>
        <taxon>Mollusca</taxon>
        <taxon>Cephalopoda</taxon>
        <taxon>Coleoidea</taxon>
        <taxon>Octopodiformes</taxon>
        <taxon>Octopoda</taxon>
        <taxon>Incirrata</taxon>
        <taxon>Octopodidae</taxon>
        <taxon>Octopus</taxon>
    </lineage>
</organism>
<evidence type="ECO:0000259" key="6">
    <source>
        <dbReference type="Pfam" id="PF25877"/>
    </source>
</evidence>
<evidence type="ECO:0000256" key="3">
    <source>
        <dbReference type="ARBA" id="ARBA00038122"/>
    </source>
</evidence>
<dbReference type="PANTHER" id="PTHR14491:SF7">
    <property type="entry name" value="SOSONDOWAH, ISOFORM G"/>
    <property type="match status" value="1"/>
</dbReference>
<feature type="compositionally biased region" description="Low complexity" evidence="5">
    <location>
        <begin position="384"/>
        <end position="401"/>
    </location>
</feature>
<evidence type="ECO:0000256" key="4">
    <source>
        <dbReference type="PROSITE-ProRule" id="PRU00023"/>
    </source>
</evidence>
<gene>
    <name evidence="8" type="primary">LOC115211160</name>
</gene>
<keyword evidence="2 4" id="KW-0040">ANK repeat</keyword>
<keyword evidence="1" id="KW-0677">Repeat</keyword>
<dbReference type="InterPro" id="IPR036770">
    <property type="entry name" value="Ankyrin_rpt-contain_sf"/>
</dbReference>
<dbReference type="PANTHER" id="PTHR14491">
    <property type="entry name" value="SOSONDOWAH, ISOFORM G"/>
    <property type="match status" value="1"/>
</dbReference>
<feature type="region of interest" description="Disordered" evidence="5">
    <location>
        <begin position="84"/>
        <end position="193"/>
    </location>
</feature>
<feature type="compositionally biased region" description="Polar residues" evidence="5">
    <location>
        <begin position="147"/>
        <end position="165"/>
    </location>
</feature>
<dbReference type="PROSITE" id="PS50297">
    <property type="entry name" value="ANK_REP_REGION"/>
    <property type="match status" value="2"/>
</dbReference>
<dbReference type="AlphaFoldDB" id="A0A7E6EWN2"/>
<feature type="compositionally biased region" description="Low complexity" evidence="5">
    <location>
        <begin position="166"/>
        <end position="179"/>
    </location>
</feature>
<dbReference type="PROSITE" id="PS50088">
    <property type="entry name" value="ANK_REPEAT"/>
    <property type="match status" value="2"/>
</dbReference>
<reference evidence="8" key="1">
    <citation type="submission" date="2025-08" db="UniProtKB">
        <authorList>
            <consortium name="RefSeq"/>
        </authorList>
    </citation>
    <scope>IDENTIFICATION</scope>
</reference>
<sequence>MAVSELSLESVLNFMIETGGKCTNKELVTGFKQFLEDPTNKVKNREKFKEFVNTLSHVKDDKSGNKYLVLKKQYRSNKLLGNKISHFEPQSPPATHASAPTSHEGEKTDNAVRQSKRAKSEPPNMQLSAGIQINIQEPQSETDETISKSQSENNLQNSKSPNLGQSSNTASTSSVASTNKDGADDDDANSAGGFVTLSDEQKVWMKQSANCDYQELSKLLSKNPSLAKERSFINGYTALHWAAKHGKPDVVKLLCGKPGVNVDQKTFAGFTPLHLASIQCHDDVIELLIQTYKANPNIRDHSGKKPKQYLSSSASARCQQLLQTRSVKTFDENFERTEAIRKSKRVAVVGSLINSSNSMKAQPIMRSSWGGSCEDLYLLSGNLSSHSTSPSSSQEGSPTSGRKNLGASSLMPPPIAPVRKKKQRSKTMYSSKENLDMDFANIRLQRKGSNASLNSSSFV</sequence>
<dbReference type="Gene3D" id="1.25.40.20">
    <property type="entry name" value="Ankyrin repeat-containing domain"/>
    <property type="match status" value="2"/>
</dbReference>
<evidence type="ECO:0000256" key="5">
    <source>
        <dbReference type="SAM" id="MobiDB-lite"/>
    </source>
</evidence>
<dbReference type="SMART" id="SM00248">
    <property type="entry name" value="ANK"/>
    <property type="match status" value="2"/>
</dbReference>
<feature type="compositionally biased region" description="Polar residues" evidence="5">
    <location>
        <begin position="123"/>
        <end position="139"/>
    </location>
</feature>
<feature type="repeat" description="ANK" evidence="4">
    <location>
        <begin position="234"/>
        <end position="254"/>
    </location>
</feature>
<dbReference type="Pfam" id="PF12796">
    <property type="entry name" value="Ank_2"/>
    <property type="match status" value="1"/>
</dbReference>
<accession>A0A7E6EWN2</accession>
<protein>
    <submittedName>
        <fullName evidence="8">Ankyrin repeat domain-containing protein SOWAHB isoform X5</fullName>
    </submittedName>
</protein>
<evidence type="ECO:0000313" key="8">
    <source>
        <dbReference type="RefSeq" id="XP_036359360.1"/>
    </source>
</evidence>
<dbReference type="InterPro" id="IPR002110">
    <property type="entry name" value="Ankyrin_rpt"/>
</dbReference>
<keyword evidence="7" id="KW-1185">Reference proteome</keyword>
<feature type="domain" description="SOWAHA-C winged helix-turn-helix" evidence="6">
    <location>
        <begin position="5"/>
        <end position="76"/>
    </location>
</feature>
<dbReference type="InterPro" id="IPR058889">
    <property type="entry name" value="WHD_SOWAHA-C"/>
</dbReference>